<evidence type="ECO:0000313" key="1">
    <source>
        <dbReference type="EMBL" id="GFG84571.1"/>
    </source>
</evidence>
<dbReference type="Proteomes" id="UP000465305">
    <property type="component" value="Unassembled WGS sequence"/>
</dbReference>
<accession>A0A7I9Y7B2</accession>
<dbReference type="EMBL" id="BLKY01000001">
    <property type="protein sequence ID" value="GFG84571.1"/>
    <property type="molecule type" value="Genomic_DNA"/>
</dbReference>
<evidence type="ECO:0000313" key="2">
    <source>
        <dbReference type="Proteomes" id="UP000465305"/>
    </source>
</evidence>
<reference evidence="1 2" key="1">
    <citation type="journal article" date="2019" name="Emerg. Microbes Infect.">
        <title>Comprehensive subspecies identification of 175 nontuberculous mycobacteria species based on 7547 genomic profiles.</title>
        <authorList>
            <person name="Matsumoto Y."/>
            <person name="Kinjo T."/>
            <person name="Motooka D."/>
            <person name="Nabeya D."/>
            <person name="Jung N."/>
            <person name="Uechi K."/>
            <person name="Horii T."/>
            <person name="Iida T."/>
            <person name="Fujita J."/>
            <person name="Nakamura S."/>
        </authorList>
    </citation>
    <scope>NUCLEOTIDE SEQUENCE [LARGE SCALE GENOMIC DNA]</scope>
    <source>
        <strain evidence="1 2">JCM 30723</strain>
    </source>
</reference>
<comment type="caution">
    <text evidence="1">The sequence shown here is derived from an EMBL/GenBank/DDBJ whole genome shotgun (WGS) entry which is preliminary data.</text>
</comment>
<gene>
    <name evidence="1" type="ORF">MALGJ_12470</name>
</gene>
<protein>
    <submittedName>
        <fullName evidence="1">Uncharacterized protein</fullName>
    </submittedName>
</protein>
<dbReference type="AlphaFoldDB" id="A0A7I9Y7B2"/>
<proteinExistence type="predicted"/>
<name>A0A7I9Y7B2_MYCAL</name>
<organism evidence="1 2">
    <name type="scientific">Mycolicibacter algericus</name>
    <name type="common">Mycobacterium algericum</name>
    <dbReference type="NCBI Taxonomy" id="1288388"/>
    <lineage>
        <taxon>Bacteria</taxon>
        <taxon>Bacillati</taxon>
        <taxon>Actinomycetota</taxon>
        <taxon>Actinomycetes</taxon>
        <taxon>Mycobacteriales</taxon>
        <taxon>Mycobacteriaceae</taxon>
        <taxon>Mycolicibacter</taxon>
    </lineage>
</organism>
<dbReference type="RefSeq" id="WP_083036253.1">
    <property type="nucleotide sequence ID" value="NZ_BLKY01000001.1"/>
</dbReference>
<sequence>MTYNSDAAGAVRAKRSVGQLTDLGVKIPAAVQNKVDQLAKLEAAAPRQPSAHTLIDATIAQDQKAIDAAALAEVTFEARRTAHFAAISAAGRAVSDAIRAARHTIARDLTRLARQHAEAADAANQIDGTLEGLVQAGRFDDAATKAAGPSHAAAVERLQSWAVSHLGGPLDIPEPAEAGA</sequence>